<feature type="region of interest" description="Disordered" evidence="1">
    <location>
        <begin position="21"/>
        <end position="62"/>
    </location>
</feature>
<feature type="compositionally biased region" description="Basic and acidic residues" evidence="1">
    <location>
        <begin position="21"/>
        <end position="31"/>
    </location>
</feature>
<proteinExistence type="predicted"/>
<feature type="compositionally biased region" description="Basic residues" evidence="1">
    <location>
        <begin position="46"/>
        <end position="62"/>
    </location>
</feature>
<protein>
    <submittedName>
        <fullName evidence="2">(rape) hypothetical protein</fullName>
    </submittedName>
</protein>
<organism evidence="2">
    <name type="scientific">Brassica napus</name>
    <name type="common">Rape</name>
    <dbReference type="NCBI Taxonomy" id="3708"/>
    <lineage>
        <taxon>Eukaryota</taxon>
        <taxon>Viridiplantae</taxon>
        <taxon>Streptophyta</taxon>
        <taxon>Embryophyta</taxon>
        <taxon>Tracheophyta</taxon>
        <taxon>Spermatophyta</taxon>
        <taxon>Magnoliopsida</taxon>
        <taxon>eudicotyledons</taxon>
        <taxon>Gunneridae</taxon>
        <taxon>Pentapetalae</taxon>
        <taxon>rosids</taxon>
        <taxon>malvids</taxon>
        <taxon>Brassicales</taxon>
        <taxon>Brassicaceae</taxon>
        <taxon>Brassiceae</taxon>
        <taxon>Brassica</taxon>
    </lineage>
</organism>
<accession>A0A816M231</accession>
<reference evidence="2" key="1">
    <citation type="submission" date="2021-01" db="EMBL/GenBank/DDBJ databases">
        <authorList>
            <consortium name="Genoscope - CEA"/>
            <person name="William W."/>
        </authorList>
    </citation>
    <scope>NUCLEOTIDE SEQUENCE</scope>
</reference>
<dbReference type="EMBL" id="HG994371">
    <property type="protein sequence ID" value="CAF1969866.1"/>
    <property type="molecule type" value="Genomic_DNA"/>
</dbReference>
<dbReference type="AlphaFoldDB" id="A0A816M231"/>
<name>A0A816M231_BRANA</name>
<evidence type="ECO:0000256" key="1">
    <source>
        <dbReference type="SAM" id="MobiDB-lite"/>
    </source>
</evidence>
<sequence>MSEEFDESDIIFSDSFFRTRGRDDMNEKENRPVGFEKTPKTNRDGAKRRRYLHQRHSRLRYR</sequence>
<evidence type="ECO:0000313" key="2">
    <source>
        <dbReference type="EMBL" id="CAF1969866.1"/>
    </source>
</evidence>
<gene>
    <name evidence="2" type="ORF">DARMORV10_C07P16040.1</name>
</gene>
<dbReference type="Proteomes" id="UP001295469">
    <property type="component" value="Chromosome C07"/>
</dbReference>